<dbReference type="AlphaFoldDB" id="A0A8J2XNZ2"/>
<comment type="caution">
    <text evidence="2">The sequence shown here is derived from an EMBL/GenBank/DDBJ whole genome shotgun (WGS) entry which is preliminary data.</text>
</comment>
<evidence type="ECO:0000313" key="3">
    <source>
        <dbReference type="Proteomes" id="UP000607559"/>
    </source>
</evidence>
<evidence type="ECO:0000313" key="2">
    <source>
        <dbReference type="EMBL" id="GGA85890.1"/>
    </source>
</evidence>
<feature type="chain" id="PRO_5035170876" description="Lipoprotein" evidence="1">
    <location>
        <begin position="24"/>
        <end position="330"/>
    </location>
</feature>
<evidence type="ECO:0000256" key="1">
    <source>
        <dbReference type="SAM" id="SignalP"/>
    </source>
</evidence>
<dbReference type="RefSeq" id="WP_188928447.1">
    <property type="nucleotide sequence ID" value="NZ_BMJC01000001.1"/>
</dbReference>
<dbReference type="EMBL" id="BMJC01000001">
    <property type="protein sequence ID" value="GGA85890.1"/>
    <property type="molecule type" value="Genomic_DNA"/>
</dbReference>
<reference evidence="2" key="2">
    <citation type="submission" date="2020-09" db="EMBL/GenBank/DDBJ databases">
        <authorList>
            <person name="Sun Q."/>
            <person name="Zhou Y."/>
        </authorList>
    </citation>
    <scope>NUCLEOTIDE SEQUENCE</scope>
    <source>
        <strain evidence="2">CGMCC 1.15448</strain>
    </source>
</reference>
<gene>
    <name evidence="2" type="ORF">GCM10011511_06180</name>
</gene>
<keyword evidence="1" id="KW-0732">Signal</keyword>
<organism evidence="2 3">
    <name type="scientific">Puia dinghuensis</name>
    <dbReference type="NCBI Taxonomy" id="1792502"/>
    <lineage>
        <taxon>Bacteria</taxon>
        <taxon>Pseudomonadati</taxon>
        <taxon>Bacteroidota</taxon>
        <taxon>Chitinophagia</taxon>
        <taxon>Chitinophagales</taxon>
        <taxon>Chitinophagaceae</taxon>
        <taxon>Puia</taxon>
    </lineage>
</organism>
<dbReference type="PROSITE" id="PS51257">
    <property type="entry name" value="PROKAR_LIPOPROTEIN"/>
    <property type="match status" value="1"/>
</dbReference>
<accession>A0A8J2XNZ2</accession>
<dbReference type="Proteomes" id="UP000607559">
    <property type="component" value="Unassembled WGS sequence"/>
</dbReference>
<sequence length="330" mass="34945">MKTKNIQHLLVATSLSLLLFACSKNNSNSSSTPSNSDLQTQSTDQTEITAETDAAFNDVNTAMTSQATVSGASEGSSLRYGVTVDGGNQDTVKSYICDAVVTIDTVDNPRTITINYNGANCSLTRTRTGKVVISFAKGVTWRTQGAVVTVTFDSLKITRLSNGKTLTLNGTHTYTNVTGGSLASLSASNAGPIIHTVTSNNMSITFDNGAQRSWNIARQRSFTYSSGLVMTETGMQTQNGVSGISEWGTNRFGNAFTMQIVNGLVISQSCFFQLTTGQVALTNVAGTTDITFGLDANGNSTGCPVSPATYYFKLVWTGNGGKTYTTIQAY</sequence>
<name>A0A8J2XNZ2_9BACT</name>
<keyword evidence="3" id="KW-1185">Reference proteome</keyword>
<proteinExistence type="predicted"/>
<reference evidence="2" key="1">
    <citation type="journal article" date="2014" name="Int. J. Syst. Evol. Microbiol.">
        <title>Complete genome sequence of Corynebacterium casei LMG S-19264T (=DSM 44701T), isolated from a smear-ripened cheese.</title>
        <authorList>
            <consortium name="US DOE Joint Genome Institute (JGI-PGF)"/>
            <person name="Walter F."/>
            <person name="Albersmeier A."/>
            <person name="Kalinowski J."/>
            <person name="Ruckert C."/>
        </authorList>
    </citation>
    <scope>NUCLEOTIDE SEQUENCE</scope>
    <source>
        <strain evidence="2">CGMCC 1.15448</strain>
    </source>
</reference>
<evidence type="ECO:0008006" key="4">
    <source>
        <dbReference type="Google" id="ProtNLM"/>
    </source>
</evidence>
<protein>
    <recommendedName>
        <fullName evidence="4">Lipoprotein</fullName>
    </recommendedName>
</protein>
<feature type="signal peptide" evidence="1">
    <location>
        <begin position="1"/>
        <end position="23"/>
    </location>
</feature>